<dbReference type="SUPFAM" id="SSF54928">
    <property type="entry name" value="RNA-binding domain, RBD"/>
    <property type="match status" value="1"/>
</dbReference>
<name>A0A3N4IL01_ASCIM</name>
<feature type="domain" description="RRM" evidence="4">
    <location>
        <begin position="3"/>
        <end position="82"/>
    </location>
</feature>
<evidence type="ECO:0000313" key="5">
    <source>
        <dbReference type="EMBL" id="RPA84861.1"/>
    </source>
</evidence>
<protein>
    <submittedName>
        <fullName evidence="5">RNA-binding domain-containing protein</fullName>
    </submittedName>
</protein>
<feature type="region of interest" description="Disordered" evidence="3">
    <location>
        <begin position="87"/>
        <end position="136"/>
    </location>
</feature>
<dbReference type="Gene3D" id="3.30.70.330">
    <property type="match status" value="1"/>
</dbReference>
<reference evidence="5 6" key="1">
    <citation type="journal article" date="2018" name="Nat. Ecol. Evol.">
        <title>Pezizomycetes genomes reveal the molecular basis of ectomycorrhizal truffle lifestyle.</title>
        <authorList>
            <person name="Murat C."/>
            <person name="Payen T."/>
            <person name="Noel B."/>
            <person name="Kuo A."/>
            <person name="Morin E."/>
            <person name="Chen J."/>
            <person name="Kohler A."/>
            <person name="Krizsan K."/>
            <person name="Balestrini R."/>
            <person name="Da Silva C."/>
            <person name="Montanini B."/>
            <person name="Hainaut M."/>
            <person name="Levati E."/>
            <person name="Barry K.W."/>
            <person name="Belfiori B."/>
            <person name="Cichocki N."/>
            <person name="Clum A."/>
            <person name="Dockter R.B."/>
            <person name="Fauchery L."/>
            <person name="Guy J."/>
            <person name="Iotti M."/>
            <person name="Le Tacon F."/>
            <person name="Lindquist E.A."/>
            <person name="Lipzen A."/>
            <person name="Malagnac F."/>
            <person name="Mello A."/>
            <person name="Molinier V."/>
            <person name="Miyauchi S."/>
            <person name="Poulain J."/>
            <person name="Riccioni C."/>
            <person name="Rubini A."/>
            <person name="Sitrit Y."/>
            <person name="Splivallo R."/>
            <person name="Traeger S."/>
            <person name="Wang M."/>
            <person name="Zifcakova L."/>
            <person name="Wipf D."/>
            <person name="Zambonelli A."/>
            <person name="Paolocci F."/>
            <person name="Nowrousian M."/>
            <person name="Ottonello S."/>
            <person name="Baldrian P."/>
            <person name="Spatafora J.W."/>
            <person name="Henrissat B."/>
            <person name="Nagy L.G."/>
            <person name="Aury J.M."/>
            <person name="Wincker P."/>
            <person name="Grigoriev I.V."/>
            <person name="Bonfante P."/>
            <person name="Martin F.M."/>
        </authorList>
    </citation>
    <scope>NUCLEOTIDE SEQUENCE [LARGE SCALE GENOMIC DNA]</scope>
    <source>
        <strain evidence="5 6">RN42</strain>
    </source>
</reference>
<dbReference type="InterPro" id="IPR000504">
    <property type="entry name" value="RRM_dom"/>
</dbReference>
<evidence type="ECO:0000313" key="6">
    <source>
        <dbReference type="Proteomes" id="UP000275078"/>
    </source>
</evidence>
<evidence type="ECO:0000256" key="1">
    <source>
        <dbReference type="ARBA" id="ARBA00022884"/>
    </source>
</evidence>
<dbReference type="InterPro" id="IPR052462">
    <property type="entry name" value="SLIRP/GR-RBP-like"/>
</dbReference>
<evidence type="ECO:0000256" key="2">
    <source>
        <dbReference type="PROSITE-ProRule" id="PRU00176"/>
    </source>
</evidence>
<accession>A0A3N4IL01</accession>
<gene>
    <name evidence="5" type="ORF">BJ508DRAFT_323054</name>
</gene>
<evidence type="ECO:0000259" key="4">
    <source>
        <dbReference type="PROSITE" id="PS50102"/>
    </source>
</evidence>
<dbReference type="Pfam" id="PF00076">
    <property type="entry name" value="RRM_1"/>
    <property type="match status" value="1"/>
</dbReference>
<proteinExistence type="predicted"/>
<dbReference type="OrthoDB" id="6730379at2759"/>
<organism evidence="5 6">
    <name type="scientific">Ascobolus immersus RN42</name>
    <dbReference type="NCBI Taxonomy" id="1160509"/>
    <lineage>
        <taxon>Eukaryota</taxon>
        <taxon>Fungi</taxon>
        <taxon>Dikarya</taxon>
        <taxon>Ascomycota</taxon>
        <taxon>Pezizomycotina</taxon>
        <taxon>Pezizomycetes</taxon>
        <taxon>Pezizales</taxon>
        <taxon>Ascobolaceae</taxon>
        <taxon>Ascobolus</taxon>
    </lineage>
</organism>
<dbReference type="EMBL" id="ML119656">
    <property type="protein sequence ID" value="RPA84861.1"/>
    <property type="molecule type" value="Genomic_DNA"/>
</dbReference>
<dbReference type="InterPro" id="IPR035979">
    <property type="entry name" value="RBD_domain_sf"/>
</dbReference>
<dbReference type="PROSITE" id="PS50102">
    <property type="entry name" value="RRM"/>
    <property type="match status" value="1"/>
</dbReference>
<dbReference type="PANTHER" id="PTHR48027">
    <property type="entry name" value="HETEROGENEOUS NUCLEAR RIBONUCLEOPROTEIN 87F-RELATED"/>
    <property type="match status" value="1"/>
</dbReference>
<dbReference type="STRING" id="1160509.A0A3N4IL01"/>
<dbReference type="SMART" id="SM00360">
    <property type="entry name" value="RRM"/>
    <property type="match status" value="1"/>
</dbReference>
<evidence type="ECO:0000256" key="3">
    <source>
        <dbReference type="SAM" id="MobiDB-lite"/>
    </source>
</evidence>
<dbReference type="CDD" id="cd00590">
    <property type="entry name" value="RRM_SF"/>
    <property type="match status" value="1"/>
</dbReference>
<keyword evidence="6" id="KW-1185">Reference proteome</keyword>
<sequence length="136" mass="15670">MPLKIFIGSLSFNTTEEGLRRRFQRYGTITGLAIMRGPIHMESWGYGWITYSNEQSASRAIDDNVGHSFLDNARIRVTYARTQSPIRPYRGFRPNPIEGNIESLPQPHLPTRLRIRDSRSRSPDALSHRSSHLHRP</sequence>
<dbReference type="Proteomes" id="UP000275078">
    <property type="component" value="Unassembled WGS sequence"/>
</dbReference>
<dbReference type="InterPro" id="IPR012677">
    <property type="entry name" value="Nucleotide-bd_a/b_plait_sf"/>
</dbReference>
<dbReference type="AlphaFoldDB" id="A0A3N4IL01"/>
<dbReference type="GO" id="GO:0003723">
    <property type="term" value="F:RNA binding"/>
    <property type="evidence" value="ECO:0007669"/>
    <property type="project" value="UniProtKB-UniRule"/>
</dbReference>
<keyword evidence="1 2" id="KW-0694">RNA-binding</keyword>